<reference evidence="1 2" key="1">
    <citation type="journal article" date="2024" name="IMA Fungus">
        <title>Apiospora arundinis, a panoply of carbohydrate-active enzymes and secondary metabolites.</title>
        <authorList>
            <person name="Sorensen T."/>
            <person name="Petersen C."/>
            <person name="Muurmann A.T."/>
            <person name="Christiansen J.V."/>
            <person name="Brundto M.L."/>
            <person name="Overgaard C.K."/>
            <person name="Boysen A.T."/>
            <person name="Wollenberg R.D."/>
            <person name="Larsen T.O."/>
            <person name="Sorensen J.L."/>
            <person name="Nielsen K.L."/>
            <person name="Sondergaard T.E."/>
        </authorList>
    </citation>
    <scope>NUCLEOTIDE SEQUENCE [LARGE SCALE GENOMIC DNA]</scope>
    <source>
        <strain evidence="1 2">AAU 773</strain>
    </source>
</reference>
<sequence>MADPLSIAASAAGLVSLGLTVTGGVAKYADALKCRTEDLASVRQRNQSLRTTIRFIDGVKSQLQSQLSHQQSPTSLTAVDDSIKACKVELVKLESFMVELSGCSSTTSWRSKLKNTGKKLTYAFDRSKVDQLATRLDHTIQALQLALDGLGLDSSRIQLERLGVIEVTSHQTCTDTTRIRSDLTYIEGQIHSIPTKVQDGLDRMEDRLTTSISMTGHQTAFDVKTIRSEIASLQMPIQSIATDVNRGFNSMEERLMTSMQAVQTEGFEGRLLVRQDIEEAFAGFESKVLARLENHWGLNNGPQLYHRLASKPVAFKELLDEVSELQDLEPTPWDKKPRVKPLMSLRGSSLCVCRYRRKVKQKETNFGLISIYSKTDERSHEPCCPLAHAKVTKQQSSKSGIRFHGLVRLIKVVLDVSLNITTGAGGHSISPMFTYYPTVDKSTDPAFRILERIMDDCKKYHLSGCRDYSSYWDTCTRIAIRKLEDLVLNGEANPRAVDMKNRSWLHFAAELCTKNFYLDNDDKIDGFLNKLIELGAPPDSYDIHGM</sequence>
<dbReference type="Proteomes" id="UP001390339">
    <property type="component" value="Unassembled WGS sequence"/>
</dbReference>
<protein>
    <submittedName>
        <fullName evidence="1">Ankyrin repeat-containing domain protein</fullName>
    </submittedName>
</protein>
<evidence type="ECO:0000313" key="2">
    <source>
        <dbReference type="Proteomes" id="UP001390339"/>
    </source>
</evidence>
<proteinExistence type="predicted"/>
<name>A0ABR2JBV2_9PEZI</name>
<keyword evidence="2" id="KW-1185">Reference proteome</keyword>
<accession>A0ABR2JBV2</accession>
<gene>
    <name evidence="1" type="ORF">PGQ11_005689</name>
</gene>
<dbReference type="EMBL" id="JAPCWZ010000003">
    <property type="protein sequence ID" value="KAK8875175.1"/>
    <property type="molecule type" value="Genomic_DNA"/>
</dbReference>
<evidence type="ECO:0000313" key="1">
    <source>
        <dbReference type="EMBL" id="KAK8875175.1"/>
    </source>
</evidence>
<organism evidence="1 2">
    <name type="scientific">Apiospora arundinis</name>
    <dbReference type="NCBI Taxonomy" id="335852"/>
    <lineage>
        <taxon>Eukaryota</taxon>
        <taxon>Fungi</taxon>
        <taxon>Dikarya</taxon>
        <taxon>Ascomycota</taxon>
        <taxon>Pezizomycotina</taxon>
        <taxon>Sordariomycetes</taxon>
        <taxon>Xylariomycetidae</taxon>
        <taxon>Amphisphaeriales</taxon>
        <taxon>Apiosporaceae</taxon>
        <taxon>Apiospora</taxon>
    </lineage>
</organism>
<comment type="caution">
    <text evidence="1">The sequence shown here is derived from an EMBL/GenBank/DDBJ whole genome shotgun (WGS) entry which is preliminary data.</text>
</comment>